<dbReference type="PANTHER" id="PTHR13887:SF41">
    <property type="entry name" value="THIOREDOXIN SUPERFAMILY PROTEIN"/>
    <property type="match status" value="1"/>
</dbReference>
<accession>A0A927B6C4</accession>
<dbReference type="AlphaFoldDB" id="A0A927B6C4"/>
<dbReference type="SUPFAM" id="SSF52833">
    <property type="entry name" value="Thioredoxin-like"/>
    <property type="match status" value="1"/>
</dbReference>
<feature type="domain" description="DSBA-like thioredoxin" evidence="1">
    <location>
        <begin position="10"/>
        <end position="212"/>
    </location>
</feature>
<keyword evidence="3" id="KW-1185">Reference proteome</keyword>
<dbReference type="Pfam" id="PF01323">
    <property type="entry name" value="DSBA"/>
    <property type="match status" value="1"/>
</dbReference>
<name>A0A927B6C4_9BACT</name>
<evidence type="ECO:0000259" key="1">
    <source>
        <dbReference type="Pfam" id="PF01323"/>
    </source>
</evidence>
<dbReference type="InterPro" id="IPR036249">
    <property type="entry name" value="Thioredoxin-like_sf"/>
</dbReference>
<gene>
    <name evidence="2" type="ORF">IC230_26670</name>
</gene>
<dbReference type="PANTHER" id="PTHR13887">
    <property type="entry name" value="GLUTATHIONE S-TRANSFERASE KAPPA"/>
    <property type="match status" value="1"/>
</dbReference>
<protein>
    <submittedName>
        <fullName evidence="2">DsbA family oxidoreductase</fullName>
    </submittedName>
</protein>
<evidence type="ECO:0000313" key="3">
    <source>
        <dbReference type="Proteomes" id="UP000653797"/>
    </source>
</evidence>
<reference evidence="2" key="1">
    <citation type="submission" date="2020-09" db="EMBL/GenBank/DDBJ databases">
        <authorList>
            <person name="Kim M.K."/>
        </authorList>
    </citation>
    <scope>NUCLEOTIDE SEQUENCE</scope>
    <source>
        <strain evidence="2">BT704</strain>
    </source>
</reference>
<organism evidence="2 3">
    <name type="scientific">Spirosoma validum</name>
    <dbReference type="NCBI Taxonomy" id="2771355"/>
    <lineage>
        <taxon>Bacteria</taxon>
        <taxon>Pseudomonadati</taxon>
        <taxon>Bacteroidota</taxon>
        <taxon>Cytophagia</taxon>
        <taxon>Cytophagales</taxon>
        <taxon>Cytophagaceae</taxon>
        <taxon>Spirosoma</taxon>
    </lineage>
</organism>
<evidence type="ECO:0000313" key="2">
    <source>
        <dbReference type="EMBL" id="MBD2756501.1"/>
    </source>
</evidence>
<comment type="caution">
    <text evidence="2">The sequence shown here is derived from an EMBL/GenBank/DDBJ whole genome shotgun (WGS) entry which is preliminary data.</text>
</comment>
<dbReference type="Gene3D" id="3.40.30.10">
    <property type="entry name" value="Glutaredoxin"/>
    <property type="match status" value="1"/>
</dbReference>
<dbReference type="CDD" id="cd03024">
    <property type="entry name" value="DsbA_FrnE"/>
    <property type="match status" value="1"/>
</dbReference>
<dbReference type="RefSeq" id="WP_191042114.1">
    <property type="nucleotide sequence ID" value="NZ_JACXAA010000012.1"/>
</dbReference>
<sequence>MPGANQDKMQVEIWSDVMCPFCYIGKRKFENALAQFSDRDEIDIVWKSFQLDPNQPTVPNKTVQQYLAERKGMSVQQAQQMTDHVTNVAKQAGLTFHFDKAVTANSFDAHRVSHLAKQNGLQNELEEQLFAAYFTDGRNTADHATLVQLGTDIGLDANEVKTVLQSDQYANDVQADIYEARQLGVQGVPFFVFNRKYAVSGAQESQTFLGALGQSYAEWKKAQAETVLEVVEGSICTTDGECV</sequence>
<dbReference type="EMBL" id="JACXAA010000012">
    <property type="protein sequence ID" value="MBD2756501.1"/>
    <property type="molecule type" value="Genomic_DNA"/>
</dbReference>
<dbReference type="InterPro" id="IPR001853">
    <property type="entry name" value="DSBA-like_thioredoxin_dom"/>
</dbReference>
<proteinExistence type="predicted"/>
<dbReference type="GO" id="GO:0016491">
    <property type="term" value="F:oxidoreductase activity"/>
    <property type="evidence" value="ECO:0007669"/>
    <property type="project" value="InterPro"/>
</dbReference>
<dbReference type="Proteomes" id="UP000653797">
    <property type="component" value="Unassembled WGS sequence"/>
</dbReference>